<evidence type="ECO:0000259" key="1">
    <source>
        <dbReference type="Pfam" id="PF18990"/>
    </source>
</evidence>
<protein>
    <recommendedName>
        <fullName evidence="1">DUF5723 domain-containing protein</fullName>
    </recommendedName>
</protein>
<accession>A0A1S1YTL4</accession>
<dbReference type="AlphaFoldDB" id="A0A1S1YTL4"/>
<sequence>MLLLTVQIAQNSQMKKYLYILPFIFLCVNSYAQQVNTLFFQENVAQAQQLNPARSIDSKWVVSIPITNISLSATNEFSLSDIYYEKNGQGYIDQNALSNILSPKNNVQLSSLSSEIIGLYHQTDNFGFRVSLNYGLFQKTVYNDNLFKLLTKGPAAPGVLGETQYVSAIMDVMGYVSLNLGTNFKVNEKLSLGATIKLLSGKQQLKAKAEASFVQKDNTSFDTEVDGRFTLSGNGLGKFIDTDNNFSVNEDDMVESTTSFSNYGAAIDLGAIYQINDQWKVEASVLNLGAIKWSADDQVNYDSDLGNYNFDGLNIQDVLLGNSIESPYPTFDTLSFKEYEGKSTEMTVLPWSFNIGTSYNLTKNTTLGALYSQTNYEELILPSFTLHAQQKLGKVFGIGLSYTADKQSLAHLGGMVSVGFPGFQMYFITDNLITGAFDVEGTKTANMRFGANLNFGSSKKY</sequence>
<feature type="domain" description="DUF5723" evidence="1">
    <location>
        <begin position="52"/>
        <end position="430"/>
    </location>
</feature>
<name>A0A1S1YTL4_FLAPC</name>
<organism evidence="2 3">
    <name type="scientific">Flammeovirga pacifica</name>
    <dbReference type="NCBI Taxonomy" id="915059"/>
    <lineage>
        <taxon>Bacteria</taxon>
        <taxon>Pseudomonadati</taxon>
        <taxon>Bacteroidota</taxon>
        <taxon>Cytophagia</taxon>
        <taxon>Cytophagales</taxon>
        <taxon>Flammeovirgaceae</taxon>
        <taxon>Flammeovirga</taxon>
    </lineage>
</organism>
<gene>
    <name evidence="2" type="ORF">NH26_22540</name>
</gene>
<dbReference type="InterPro" id="IPR043781">
    <property type="entry name" value="DUF5723"/>
</dbReference>
<proteinExistence type="predicted"/>
<dbReference type="STRING" id="915059.NH26_22540"/>
<reference evidence="2 3" key="1">
    <citation type="journal article" date="2012" name="Int. J. Syst. Evol. Microbiol.">
        <title>Flammeovirga pacifica sp. nov., isolated from deep-sea sediment.</title>
        <authorList>
            <person name="Xu H."/>
            <person name="Fu Y."/>
            <person name="Yang N."/>
            <person name="Ding Z."/>
            <person name="Lai Q."/>
            <person name="Zeng R."/>
        </authorList>
    </citation>
    <scope>NUCLEOTIDE SEQUENCE [LARGE SCALE GENOMIC DNA]</scope>
    <source>
        <strain evidence="3">DSM 24597 / LMG 26175 / WPAGA1</strain>
    </source>
</reference>
<dbReference type="Gene3D" id="2.40.160.60">
    <property type="entry name" value="Outer membrane protein transport protein (OMPP1/FadL/TodX)"/>
    <property type="match status" value="1"/>
</dbReference>
<keyword evidence="3" id="KW-1185">Reference proteome</keyword>
<evidence type="ECO:0000313" key="2">
    <source>
        <dbReference type="EMBL" id="OHX64374.1"/>
    </source>
</evidence>
<dbReference type="EMBL" id="JRYR02000002">
    <property type="protein sequence ID" value="OHX64374.1"/>
    <property type="molecule type" value="Genomic_DNA"/>
</dbReference>
<comment type="caution">
    <text evidence="2">The sequence shown here is derived from an EMBL/GenBank/DDBJ whole genome shotgun (WGS) entry which is preliminary data.</text>
</comment>
<dbReference type="Proteomes" id="UP000179797">
    <property type="component" value="Unassembled WGS sequence"/>
</dbReference>
<evidence type="ECO:0000313" key="3">
    <source>
        <dbReference type="Proteomes" id="UP000179797"/>
    </source>
</evidence>
<dbReference type="Pfam" id="PF18990">
    <property type="entry name" value="DUF5723"/>
    <property type="match status" value="1"/>
</dbReference>